<reference evidence="6 7" key="1">
    <citation type="submission" date="2017-03" db="EMBL/GenBank/DDBJ databases">
        <title>Genomes of endolithic fungi from Antarctica.</title>
        <authorList>
            <person name="Coleine C."/>
            <person name="Masonjones S."/>
            <person name="Stajich J.E."/>
        </authorList>
    </citation>
    <scope>NUCLEOTIDE SEQUENCE [LARGE SCALE GENOMIC DNA]</scope>
    <source>
        <strain evidence="6 7">CCFEE 5311</strain>
    </source>
</reference>
<organism evidence="6 7">
    <name type="scientific">Friedmanniomyces endolithicus</name>
    <dbReference type="NCBI Taxonomy" id="329885"/>
    <lineage>
        <taxon>Eukaryota</taxon>
        <taxon>Fungi</taxon>
        <taxon>Dikarya</taxon>
        <taxon>Ascomycota</taxon>
        <taxon>Pezizomycotina</taxon>
        <taxon>Dothideomycetes</taxon>
        <taxon>Dothideomycetidae</taxon>
        <taxon>Mycosphaerellales</taxon>
        <taxon>Teratosphaeriaceae</taxon>
        <taxon>Friedmanniomyces</taxon>
    </lineage>
</organism>
<accession>A0A4U0USH1</accession>
<feature type="domain" description="Svf1-like C-terminal" evidence="5">
    <location>
        <begin position="213"/>
        <end position="394"/>
    </location>
</feature>
<dbReference type="InterPro" id="IPR013931">
    <property type="entry name" value="Svf1-like_N"/>
</dbReference>
<dbReference type="InterPro" id="IPR051385">
    <property type="entry name" value="Ceramide-binding_SVF1"/>
</dbReference>
<dbReference type="Pfam" id="PF17187">
    <property type="entry name" value="Svf1_C"/>
    <property type="match status" value="1"/>
</dbReference>
<gene>
    <name evidence="6" type="ORF">B0A54_08686</name>
</gene>
<comment type="caution">
    <text evidence="6">The sequence shown here is derived from an EMBL/GenBank/DDBJ whole genome shotgun (WGS) entry which is preliminary data.</text>
</comment>
<dbReference type="GO" id="GO:0005737">
    <property type="term" value="C:cytoplasm"/>
    <property type="evidence" value="ECO:0007669"/>
    <property type="project" value="UniProtKB-SubCell"/>
</dbReference>
<evidence type="ECO:0000256" key="3">
    <source>
        <dbReference type="ARBA" id="ARBA00022490"/>
    </source>
</evidence>
<evidence type="ECO:0000256" key="1">
    <source>
        <dbReference type="ARBA" id="ARBA00004496"/>
    </source>
</evidence>
<dbReference type="STRING" id="329885.A0A4U0USH1"/>
<sequence length="394" mass="43690">MFNWAKNAVGITEPVYGPSAIQSVAEQTHETPYSEVTKDDLAWEVMDTTNVETKVFYMTSESGHIGLLQIIYSNVLGVRTTAQFNTKILYPPKQGKPHLWCSDNISNFDFSPDKQDFKSTSCTMTLSPDGQTYHIKSTLNPHSAVDITFTRTSPGFKAGRTGTTTFGTSPDKPWGRMRHLTWPRCRVQGSIMTQTGPVDFAGRGLFNHALQGMKPHFAAAKWNFCNFQSETYSAFLMEFTTPESYGKTSVCVGCVAVEGRILFGGATPGTSVRHTEVRGDPENEWPEPGAVEFRWEGKGTEGGEGFEARLAGSLGKRVDRIDVMGELPKFVKQIVVGASGTKPYIYQVSLERPLRLSTGCRTLTFVSQYTPKMTLEINGEKEEGRLFMESTFIS</sequence>
<dbReference type="AlphaFoldDB" id="A0A4U0USH1"/>
<dbReference type="SUPFAM" id="SSF159245">
    <property type="entry name" value="AttH-like"/>
    <property type="match status" value="1"/>
</dbReference>
<keyword evidence="3" id="KW-0963">Cytoplasm</keyword>
<evidence type="ECO:0008006" key="8">
    <source>
        <dbReference type="Google" id="ProtNLM"/>
    </source>
</evidence>
<evidence type="ECO:0000259" key="5">
    <source>
        <dbReference type="Pfam" id="PF17187"/>
    </source>
</evidence>
<proteinExistence type="inferred from homology"/>
<dbReference type="Proteomes" id="UP000310066">
    <property type="component" value="Unassembled WGS sequence"/>
</dbReference>
<comment type="subcellular location">
    <subcellularLocation>
        <location evidence="1">Cytoplasm</location>
    </subcellularLocation>
</comment>
<dbReference type="Pfam" id="PF08622">
    <property type="entry name" value="Svf1"/>
    <property type="match status" value="1"/>
</dbReference>
<dbReference type="InterPro" id="IPR033394">
    <property type="entry name" value="Svf1-like_C"/>
</dbReference>
<evidence type="ECO:0000256" key="2">
    <source>
        <dbReference type="ARBA" id="ARBA00009069"/>
    </source>
</evidence>
<name>A0A4U0USH1_9PEZI</name>
<dbReference type="PANTHER" id="PTHR47107:SF1">
    <property type="entry name" value="CERAMIDE-BINDING PROTEIN SVF1-RELATED"/>
    <property type="match status" value="1"/>
</dbReference>
<comment type="similarity">
    <text evidence="2">Belongs to the SVF1 family.</text>
</comment>
<evidence type="ECO:0000313" key="6">
    <source>
        <dbReference type="EMBL" id="TKA38723.1"/>
    </source>
</evidence>
<dbReference type="PANTHER" id="PTHR47107">
    <property type="entry name" value="SVF1-LIKE PROTEIN YDR222W-RELATED"/>
    <property type="match status" value="1"/>
</dbReference>
<dbReference type="EMBL" id="NAJP01000043">
    <property type="protein sequence ID" value="TKA38723.1"/>
    <property type="molecule type" value="Genomic_DNA"/>
</dbReference>
<evidence type="ECO:0000313" key="7">
    <source>
        <dbReference type="Proteomes" id="UP000310066"/>
    </source>
</evidence>
<dbReference type="GO" id="GO:0006979">
    <property type="term" value="P:response to oxidative stress"/>
    <property type="evidence" value="ECO:0007669"/>
    <property type="project" value="InterPro"/>
</dbReference>
<evidence type="ECO:0000259" key="4">
    <source>
        <dbReference type="Pfam" id="PF08622"/>
    </source>
</evidence>
<protein>
    <recommendedName>
        <fullName evidence="8">Survival factor 1</fullName>
    </recommendedName>
</protein>
<dbReference type="OrthoDB" id="2590239at2759"/>
<feature type="domain" description="Svf1-like N-terminal" evidence="4">
    <location>
        <begin position="51"/>
        <end position="211"/>
    </location>
</feature>